<dbReference type="AlphaFoldDB" id="C8TF88"/>
<organism evidence="2">
    <name type="scientific">Oryza sativa subsp. indica</name>
    <name type="common">Rice</name>
    <dbReference type="NCBI Taxonomy" id="39946"/>
    <lineage>
        <taxon>Eukaryota</taxon>
        <taxon>Viridiplantae</taxon>
        <taxon>Streptophyta</taxon>
        <taxon>Embryophyta</taxon>
        <taxon>Tracheophyta</taxon>
        <taxon>Spermatophyta</taxon>
        <taxon>Magnoliopsida</taxon>
        <taxon>Liliopsida</taxon>
        <taxon>Poales</taxon>
        <taxon>Poaceae</taxon>
        <taxon>BOP clade</taxon>
        <taxon>Oryzoideae</taxon>
        <taxon>Oryzeae</taxon>
        <taxon>Oryzinae</taxon>
        <taxon>Oryza</taxon>
        <taxon>Oryza sativa</taxon>
    </lineage>
</organism>
<feature type="compositionally biased region" description="Basic and acidic residues" evidence="1">
    <location>
        <begin position="20"/>
        <end position="34"/>
    </location>
</feature>
<name>C8TF88_ORYSI</name>
<feature type="compositionally biased region" description="Polar residues" evidence="1">
    <location>
        <begin position="1"/>
        <end position="10"/>
    </location>
</feature>
<dbReference type="EMBL" id="AP009086">
    <property type="protein sequence ID" value="BAI39810.1"/>
    <property type="molecule type" value="Genomic_DNA"/>
</dbReference>
<evidence type="ECO:0000256" key="1">
    <source>
        <dbReference type="SAM" id="MobiDB-lite"/>
    </source>
</evidence>
<reference evidence="2" key="1">
    <citation type="journal article" date="2009" name="Plant J.">
        <title>Comparative analysis of complete orthologous centromeres from two subspecies of rice reveals rapid variation of centromere organization and structure.</title>
        <authorList>
            <person name="Wu J."/>
            <person name="Fujisawa M."/>
            <person name="Tian Z."/>
            <person name="Yamagata H."/>
            <person name="Kamiya K."/>
            <person name="Shibata M."/>
            <person name="Hosokawa S."/>
            <person name="Ito Y."/>
            <person name="Hamada M."/>
            <person name="Katagiri S."/>
            <person name="Kurita K."/>
            <person name="Yamamoto M."/>
            <person name="Kikuta A."/>
            <person name="Machita K."/>
            <person name="Karasawa W."/>
            <person name="Kanamori H."/>
            <person name="Namiki N."/>
            <person name="Mizuno H."/>
            <person name="Ma J."/>
            <person name="Sasaki T."/>
            <person name="Matsumoto T."/>
        </authorList>
    </citation>
    <scope>NUCLEOTIDE SEQUENCE</scope>
</reference>
<sequence length="60" mass="6760">MFPACSSSASILRVSSPRSPPKETERHIREDGGRPLELEEHEYPQCSSYGTCHWLLLALC</sequence>
<protein>
    <submittedName>
        <fullName evidence="2">Uncharacterized protein K0098G01.21</fullName>
    </submittedName>
</protein>
<gene>
    <name evidence="2" type="primary">K0098G01.21</name>
</gene>
<evidence type="ECO:0000313" key="2">
    <source>
        <dbReference type="EMBL" id="BAI39810.1"/>
    </source>
</evidence>
<proteinExistence type="predicted"/>
<accession>C8TF88</accession>
<feature type="region of interest" description="Disordered" evidence="1">
    <location>
        <begin position="1"/>
        <end position="34"/>
    </location>
</feature>